<name>A0ABD0J5J4_9CAEN</name>
<comment type="caution">
    <text evidence="1">The sequence shown here is derived from an EMBL/GenBank/DDBJ whole genome shotgun (WGS) entry which is preliminary data.</text>
</comment>
<keyword evidence="2" id="KW-1185">Reference proteome</keyword>
<sequence length="88" mass="9577">MCSAVASSQVNDIRDDTLAPGHLSFFPSNPGLWSQHRACHSASMDLGVAKVCDTGRNTVVVSNSKPWCQSVLFLRVKSLLQDALNFQN</sequence>
<dbReference type="Proteomes" id="UP001519460">
    <property type="component" value="Unassembled WGS sequence"/>
</dbReference>
<evidence type="ECO:0000313" key="2">
    <source>
        <dbReference type="Proteomes" id="UP001519460"/>
    </source>
</evidence>
<accession>A0ABD0J5J4</accession>
<dbReference type="AlphaFoldDB" id="A0ABD0J5J4"/>
<protein>
    <submittedName>
        <fullName evidence="1">Uncharacterized protein</fullName>
    </submittedName>
</protein>
<evidence type="ECO:0000313" key="1">
    <source>
        <dbReference type="EMBL" id="KAK7461557.1"/>
    </source>
</evidence>
<reference evidence="1 2" key="1">
    <citation type="journal article" date="2023" name="Sci. Data">
        <title>Genome assembly of the Korean intertidal mud-creeper Batillaria attramentaria.</title>
        <authorList>
            <person name="Patra A.K."/>
            <person name="Ho P.T."/>
            <person name="Jun S."/>
            <person name="Lee S.J."/>
            <person name="Kim Y."/>
            <person name="Won Y.J."/>
        </authorList>
    </citation>
    <scope>NUCLEOTIDE SEQUENCE [LARGE SCALE GENOMIC DNA]</scope>
    <source>
        <strain evidence="1">Wonlab-2016</strain>
    </source>
</reference>
<gene>
    <name evidence="1" type="ORF">BaRGS_00038703</name>
</gene>
<dbReference type="EMBL" id="JACVVK020000636">
    <property type="protein sequence ID" value="KAK7461557.1"/>
    <property type="molecule type" value="Genomic_DNA"/>
</dbReference>
<organism evidence="1 2">
    <name type="scientific">Batillaria attramentaria</name>
    <dbReference type="NCBI Taxonomy" id="370345"/>
    <lineage>
        <taxon>Eukaryota</taxon>
        <taxon>Metazoa</taxon>
        <taxon>Spiralia</taxon>
        <taxon>Lophotrochozoa</taxon>
        <taxon>Mollusca</taxon>
        <taxon>Gastropoda</taxon>
        <taxon>Caenogastropoda</taxon>
        <taxon>Sorbeoconcha</taxon>
        <taxon>Cerithioidea</taxon>
        <taxon>Batillariidae</taxon>
        <taxon>Batillaria</taxon>
    </lineage>
</organism>
<proteinExistence type="predicted"/>